<organism evidence="4 5">
    <name type="scientific">Paludisphaera borealis</name>
    <dbReference type="NCBI Taxonomy" id="1387353"/>
    <lineage>
        <taxon>Bacteria</taxon>
        <taxon>Pseudomonadati</taxon>
        <taxon>Planctomycetota</taxon>
        <taxon>Planctomycetia</taxon>
        <taxon>Isosphaerales</taxon>
        <taxon>Isosphaeraceae</taxon>
        <taxon>Paludisphaera</taxon>
    </lineage>
</organism>
<dbReference type="STRING" id="1387353.BSF38_04009"/>
<proteinExistence type="inferred from homology"/>
<comment type="similarity">
    <text evidence="1">Belongs to the outer membrane factor (OMF) (TC 1.B.17) family.</text>
</comment>
<feature type="region of interest" description="Disordered" evidence="3">
    <location>
        <begin position="129"/>
        <end position="148"/>
    </location>
</feature>
<evidence type="ECO:0000256" key="2">
    <source>
        <dbReference type="SAM" id="Coils"/>
    </source>
</evidence>
<dbReference type="EMBL" id="CP019082">
    <property type="protein sequence ID" value="APW62463.1"/>
    <property type="molecule type" value="Genomic_DNA"/>
</dbReference>
<reference evidence="5" key="1">
    <citation type="submission" date="2016-12" db="EMBL/GenBank/DDBJ databases">
        <title>Comparative genomics of four Isosphaeraceae planctomycetes: a common pool of plasmids and glycoside hydrolase genes.</title>
        <authorList>
            <person name="Ivanova A."/>
        </authorList>
    </citation>
    <scope>NUCLEOTIDE SEQUENCE [LARGE SCALE GENOMIC DNA]</scope>
    <source>
        <strain evidence="5">PX4</strain>
    </source>
</reference>
<dbReference type="InterPro" id="IPR010131">
    <property type="entry name" value="MdtP/NodT-like"/>
</dbReference>
<dbReference type="PANTHER" id="PTHR30203:SF24">
    <property type="entry name" value="BLR4935 PROTEIN"/>
    <property type="match status" value="1"/>
</dbReference>
<dbReference type="KEGG" id="pbor:BSF38_04009"/>
<keyword evidence="2" id="KW-0175">Coiled coil</keyword>
<sequence length="548" mass="59871">MEKLGTTQEGAKSSSARVSARLAVAIALFGAATPRVAWSQSAVIETVEPAMRGGAASPGSSESRLGTPPGTDPMLLGSQPGGDAPLMGRVGTAGSRAPASISRPMEGRTPPPRGIAAPEALPVPRAPLYGSLALPTEGESEGPPDGMTIDQAIDRLIQENLDLRSKSLEIPQARADVLTASLRANPILYADSQLIPYGRWSEQRPGGPVQYDVNISHPVDFSHKRQARTEYASRALRVTEAQYQDAVRIEINNLYTAYLDILSARQTSRYAKASAEGLAKLIRATQMLYEKDRASRADVNQIKAQQQIAAVGMVDADENLKRAKRALGLMLNIDPEQAEAMEFQGTIEDRSPPPPPVDSLVEMACANRPDVVSYRLGLQAAEAGLRLAMANRYQDAYVLYQPYTFQDNSPFGKKSGTAWALGVTVPLPVYNRNQGNIERARINIQQSKIELANIERRVRNEVVQAAREYVVTAQIVEKIRTSILPASEQAKDDRFTLFQTGDEQQTVVSYLEAQRIYNDNVKAYLDTAVRHRRSMLNLNTVVGQRLLP</sequence>
<evidence type="ECO:0000313" key="4">
    <source>
        <dbReference type="EMBL" id="APW62463.1"/>
    </source>
</evidence>
<name>A0A1U7CUB2_9BACT</name>
<evidence type="ECO:0000256" key="3">
    <source>
        <dbReference type="SAM" id="MobiDB-lite"/>
    </source>
</evidence>
<dbReference type="Pfam" id="PF02321">
    <property type="entry name" value="OEP"/>
    <property type="match status" value="1"/>
</dbReference>
<protein>
    <submittedName>
        <fullName evidence="4">Cobalt-zinc-cadmium resistance protein CzcC</fullName>
    </submittedName>
</protein>
<dbReference type="Proteomes" id="UP000186309">
    <property type="component" value="Chromosome"/>
</dbReference>
<feature type="region of interest" description="Disordered" evidence="3">
    <location>
        <begin position="51"/>
        <end position="119"/>
    </location>
</feature>
<keyword evidence="5" id="KW-1185">Reference proteome</keyword>
<feature type="coiled-coil region" evidence="2">
    <location>
        <begin position="437"/>
        <end position="464"/>
    </location>
</feature>
<gene>
    <name evidence="4" type="primary">czcC_5</name>
    <name evidence="4" type="ORF">BSF38_04009</name>
</gene>
<dbReference type="GO" id="GO:0015562">
    <property type="term" value="F:efflux transmembrane transporter activity"/>
    <property type="evidence" value="ECO:0007669"/>
    <property type="project" value="InterPro"/>
</dbReference>
<dbReference type="Gene3D" id="1.20.1600.10">
    <property type="entry name" value="Outer membrane efflux proteins (OEP)"/>
    <property type="match status" value="1"/>
</dbReference>
<dbReference type="InterPro" id="IPR003423">
    <property type="entry name" value="OMP_efflux"/>
</dbReference>
<dbReference type="SUPFAM" id="SSF56954">
    <property type="entry name" value="Outer membrane efflux proteins (OEP)"/>
    <property type="match status" value="1"/>
</dbReference>
<evidence type="ECO:0000256" key="1">
    <source>
        <dbReference type="ARBA" id="ARBA00007613"/>
    </source>
</evidence>
<dbReference type="PANTHER" id="PTHR30203">
    <property type="entry name" value="OUTER MEMBRANE CATION EFFLUX PROTEIN"/>
    <property type="match status" value="1"/>
</dbReference>
<accession>A0A1U7CUB2</accession>
<evidence type="ECO:0000313" key="5">
    <source>
        <dbReference type="Proteomes" id="UP000186309"/>
    </source>
</evidence>
<dbReference type="AlphaFoldDB" id="A0A1U7CUB2"/>